<keyword evidence="2" id="KW-0813">Transport</keyword>
<reference evidence="2" key="1">
    <citation type="journal article" date="2022" name="Environ. Microbiol.">
        <title>Geoalkalibacter halelectricus SAP #1 sp. nov. possessing extracellular electron transfer and mineral#reducing capabilities from a haloalkaline environment.</title>
        <authorList>
            <person name="Yadav S."/>
            <person name="Singh R."/>
            <person name="Sundharam S.S."/>
            <person name="Chaudhary S."/>
            <person name="Krishnamurthi S."/>
            <person name="Patil S.A."/>
        </authorList>
    </citation>
    <scope>NUCLEOTIDE SEQUENCE</scope>
    <source>
        <strain evidence="2">SAP-1</strain>
    </source>
</reference>
<gene>
    <name evidence="2" type="ORF">L9S41_13790</name>
</gene>
<dbReference type="Pfam" id="PF00359">
    <property type="entry name" value="PTS_EIIA_2"/>
    <property type="match status" value="1"/>
</dbReference>
<dbReference type="InterPro" id="IPR016152">
    <property type="entry name" value="PTrfase/Anion_transptr"/>
</dbReference>
<dbReference type="PANTHER" id="PTHR47738">
    <property type="entry name" value="PTS SYSTEM FRUCTOSE-LIKE EIIA COMPONENT-RELATED"/>
    <property type="match status" value="1"/>
</dbReference>
<keyword evidence="3" id="KW-1185">Reference proteome</keyword>
<dbReference type="RefSeq" id="WP_260747100.1">
    <property type="nucleotide sequence ID" value="NZ_CP092109.1"/>
</dbReference>
<dbReference type="PANTHER" id="PTHR47738:SF1">
    <property type="entry name" value="NITROGEN REGULATORY PROTEIN"/>
    <property type="match status" value="1"/>
</dbReference>
<dbReference type="InterPro" id="IPR002178">
    <property type="entry name" value="PTS_EIIA_type-2_dom"/>
</dbReference>
<dbReference type="EMBL" id="CP092109">
    <property type="protein sequence ID" value="UWZ78742.1"/>
    <property type="molecule type" value="Genomic_DNA"/>
</dbReference>
<sequence length="153" mass="16913">MKISDLLKPNALVADLKAKDKNALLEELTDALARVEKGLDRKLVVDVLKERERLGSTGIGDGVAIPHGKLKNIDHLMLSFGRSRDGIDFDAMDGRPAHLFFLLIAPEDSVGVHLKTLARISKLLKNPQVRERLVQAADGGEIYRIIVDEENNL</sequence>
<dbReference type="CDD" id="cd00211">
    <property type="entry name" value="PTS_IIA_fru"/>
    <property type="match status" value="1"/>
</dbReference>
<evidence type="ECO:0000259" key="1">
    <source>
        <dbReference type="PROSITE" id="PS51094"/>
    </source>
</evidence>
<evidence type="ECO:0000313" key="3">
    <source>
        <dbReference type="Proteomes" id="UP001060414"/>
    </source>
</evidence>
<feature type="domain" description="PTS EIIA type-2" evidence="1">
    <location>
        <begin position="5"/>
        <end position="149"/>
    </location>
</feature>
<dbReference type="PROSITE" id="PS00372">
    <property type="entry name" value="PTS_EIIA_TYPE_2_HIS"/>
    <property type="match status" value="1"/>
</dbReference>
<name>A0ABY5ZLA0_9BACT</name>
<evidence type="ECO:0000313" key="2">
    <source>
        <dbReference type="EMBL" id="UWZ78742.1"/>
    </source>
</evidence>
<dbReference type="SUPFAM" id="SSF55804">
    <property type="entry name" value="Phoshotransferase/anion transport protein"/>
    <property type="match status" value="1"/>
</dbReference>
<accession>A0ABY5ZLA0</accession>
<dbReference type="Proteomes" id="UP001060414">
    <property type="component" value="Chromosome"/>
</dbReference>
<protein>
    <submittedName>
        <fullName evidence="2">PTS sugar transporter subunit IIA</fullName>
    </submittedName>
</protein>
<keyword evidence="2" id="KW-0762">Sugar transport</keyword>
<organism evidence="2 3">
    <name type="scientific">Geoalkalibacter halelectricus</name>
    <dbReference type="NCBI Taxonomy" id="2847045"/>
    <lineage>
        <taxon>Bacteria</taxon>
        <taxon>Pseudomonadati</taxon>
        <taxon>Thermodesulfobacteriota</taxon>
        <taxon>Desulfuromonadia</taxon>
        <taxon>Desulfuromonadales</taxon>
        <taxon>Geoalkalibacteraceae</taxon>
        <taxon>Geoalkalibacter</taxon>
    </lineage>
</organism>
<proteinExistence type="predicted"/>
<dbReference type="Gene3D" id="3.40.930.10">
    <property type="entry name" value="Mannitol-specific EII, Chain A"/>
    <property type="match status" value="1"/>
</dbReference>
<dbReference type="InterPro" id="IPR051541">
    <property type="entry name" value="PTS_SugarTrans_NitroReg"/>
</dbReference>
<dbReference type="PROSITE" id="PS51094">
    <property type="entry name" value="PTS_EIIA_TYPE_2"/>
    <property type="match status" value="1"/>
</dbReference>